<dbReference type="RefSeq" id="WP_133814492.1">
    <property type="nucleotide sequence ID" value="NZ_CAWPIF010000019.1"/>
</dbReference>
<keyword evidence="2" id="KW-1185">Reference proteome</keyword>
<organism evidence="1 2">
    <name type="scientific">Photorhabdus tasmaniensis</name>
    <dbReference type="NCBI Taxonomy" id="1004159"/>
    <lineage>
        <taxon>Bacteria</taxon>
        <taxon>Pseudomonadati</taxon>
        <taxon>Pseudomonadota</taxon>
        <taxon>Gammaproteobacteria</taxon>
        <taxon>Enterobacterales</taxon>
        <taxon>Morganellaceae</taxon>
        <taxon>Photorhabdus</taxon>
    </lineage>
</organism>
<dbReference type="Proteomes" id="UP000697802">
    <property type="component" value="Unassembled WGS sequence"/>
</dbReference>
<proteinExistence type="predicted"/>
<comment type="caution">
    <text evidence="1">The sequence shown here is derived from an EMBL/GenBank/DDBJ whole genome shotgun (WGS) entry which is preliminary data.</text>
</comment>
<evidence type="ECO:0000313" key="2">
    <source>
        <dbReference type="Proteomes" id="UP000697802"/>
    </source>
</evidence>
<gene>
    <name evidence="1" type="ORF">C5471_11215</name>
</gene>
<accession>A0ABX0GGL2</accession>
<dbReference type="EMBL" id="PUJU01000019">
    <property type="protein sequence ID" value="NHB88247.1"/>
    <property type="molecule type" value="Genomic_DNA"/>
</dbReference>
<sequence length="92" mass="10578">MGAVIEVLQYILKPGMGMTFHSVMENQSVPLHQQCGMRGLRFGNSLHDVDSYYLARTFQNMSDQLKHFYDDLRWKKGPQAAIIEMTNDSHCV</sequence>
<reference evidence="1 2" key="1">
    <citation type="submission" date="2018-02" db="EMBL/GenBank/DDBJ databases">
        <authorList>
            <person name="Machado R.A."/>
        </authorList>
    </citation>
    <scope>NUCLEOTIDE SEQUENCE [LARGE SCALE GENOMIC DNA]</scope>
    <source>
        <strain evidence="1 2">T327</strain>
    </source>
</reference>
<name>A0ABX0GGL2_9GAMM</name>
<protein>
    <submittedName>
        <fullName evidence="1">NIPSNAP family protein</fullName>
    </submittedName>
</protein>
<evidence type="ECO:0000313" key="1">
    <source>
        <dbReference type="EMBL" id="NHB88247.1"/>
    </source>
</evidence>